<accession>A0A4Y7KLX4</accession>
<gene>
    <name evidence="6" type="ORF">C5167_048826</name>
</gene>
<dbReference type="Gramene" id="RZC73340">
    <property type="protein sequence ID" value="RZC73340"/>
    <property type="gene ID" value="C5167_048826"/>
</dbReference>
<dbReference type="STRING" id="3469.A0A4Y7KLX4"/>
<dbReference type="GO" id="GO:0003899">
    <property type="term" value="F:DNA-directed RNA polymerase activity"/>
    <property type="evidence" value="ECO:0007669"/>
    <property type="project" value="UniProtKB-EC"/>
</dbReference>
<evidence type="ECO:0000256" key="2">
    <source>
        <dbReference type="ARBA" id="ARBA00022478"/>
    </source>
</evidence>
<dbReference type="Proteomes" id="UP000316621">
    <property type="component" value="Chromosome 8"/>
</dbReference>
<keyword evidence="2" id="KW-0240">DNA-directed RNA polymerase</keyword>
<evidence type="ECO:0000256" key="4">
    <source>
        <dbReference type="ARBA" id="ARBA00022695"/>
    </source>
</evidence>
<dbReference type="EMBL" id="CM010722">
    <property type="protein sequence ID" value="RZC73340.1"/>
    <property type="molecule type" value="Genomic_DNA"/>
</dbReference>
<proteinExistence type="predicted"/>
<organism evidence="6 7">
    <name type="scientific">Papaver somniferum</name>
    <name type="common">Opium poppy</name>
    <dbReference type="NCBI Taxonomy" id="3469"/>
    <lineage>
        <taxon>Eukaryota</taxon>
        <taxon>Viridiplantae</taxon>
        <taxon>Streptophyta</taxon>
        <taxon>Embryophyta</taxon>
        <taxon>Tracheophyta</taxon>
        <taxon>Spermatophyta</taxon>
        <taxon>Magnoliopsida</taxon>
        <taxon>Ranunculales</taxon>
        <taxon>Papaveraceae</taxon>
        <taxon>Papaveroideae</taxon>
        <taxon>Papaver</taxon>
    </lineage>
</organism>
<dbReference type="Gene3D" id="1.10.274.100">
    <property type="entry name" value="RNA polymerase Rpb1, domain 3"/>
    <property type="match status" value="1"/>
</dbReference>
<keyword evidence="7" id="KW-1185">Reference proteome</keyword>
<keyword evidence="3" id="KW-0808">Transferase</keyword>
<name>A0A4Y7KLX4_PAPSO</name>
<sequence>MLWSCIYPSIGPQPVELWTGKQLFSVLIRPHAQMRVFVNLTVAKKSY</sequence>
<protein>
    <recommendedName>
        <fullName evidence="1">DNA-directed RNA polymerase</fullName>
        <ecNumber evidence="1">2.7.7.6</ecNumber>
    </recommendedName>
</protein>
<evidence type="ECO:0000256" key="3">
    <source>
        <dbReference type="ARBA" id="ARBA00022679"/>
    </source>
</evidence>
<evidence type="ECO:0000256" key="1">
    <source>
        <dbReference type="ARBA" id="ARBA00012418"/>
    </source>
</evidence>
<evidence type="ECO:0000313" key="6">
    <source>
        <dbReference type="EMBL" id="RZC73340.1"/>
    </source>
</evidence>
<dbReference type="EC" id="2.7.7.6" evidence="1"/>
<reference evidence="6 7" key="1">
    <citation type="journal article" date="2018" name="Science">
        <title>The opium poppy genome and morphinan production.</title>
        <authorList>
            <person name="Guo L."/>
            <person name="Winzer T."/>
            <person name="Yang X."/>
            <person name="Li Y."/>
            <person name="Ning Z."/>
            <person name="He Z."/>
            <person name="Teodor R."/>
            <person name="Lu Y."/>
            <person name="Bowser T.A."/>
            <person name="Graham I.A."/>
            <person name="Ye K."/>
        </authorList>
    </citation>
    <scope>NUCLEOTIDE SEQUENCE [LARGE SCALE GENOMIC DNA]</scope>
    <source>
        <strain evidence="7">cv. HN1</strain>
        <tissue evidence="6">Leaves</tissue>
    </source>
</reference>
<evidence type="ECO:0000256" key="5">
    <source>
        <dbReference type="ARBA" id="ARBA00023163"/>
    </source>
</evidence>
<dbReference type="AlphaFoldDB" id="A0A4Y7KLX4"/>
<dbReference type="GO" id="GO:0000428">
    <property type="term" value="C:DNA-directed RNA polymerase complex"/>
    <property type="evidence" value="ECO:0007669"/>
    <property type="project" value="UniProtKB-KW"/>
</dbReference>
<keyword evidence="5" id="KW-0804">Transcription</keyword>
<dbReference type="SUPFAM" id="SSF64484">
    <property type="entry name" value="beta and beta-prime subunits of DNA dependent RNA-polymerase"/>
    <property type="match status" value="1"/>
</dbReference>
<dbReference type="InterPro" id="IPR042102">
    <property type="entry name" value="RNA_pol_Rpb1_3_sf"/>
</dbReference>
<keyword evidence="4" id="KW-0548">Nucleotidyltransferase</keyword>
<evidence type="ECO:0000313" key="7">
    <source>
        <dbReference type="Proteomes" id="UP000316621"/>
    </source>
</evidence>